<dbReference type="GO" id="GO:0046872">
    <property type="term" value="F:metal ion binding"/>
    <property type="evidence" value="ECO:0007669"/>
    <property type="project" value="UniProtKB-KW"/>
</dbReference>
<sequence length="401" mass="43096">MNGKEVILGVTGGIAAYKSAELVRLLMEDDILVKVAMTKSATKFVTPLTFEALSGESVIHDMFGQEGTAIDHIQWGQESDLIIIAPATANFIGKMAHGIGDDFLSTCVLAATAKILVCPSMNTRMFENPAVQENLDLLKKRGFIIMEPGQGALACGTEGPGRLPEPDEILQQARKLLSDQDLSGLKILITAGPTTEPIDPVRYISNRSSGKMGYALARAATLRGADVILVSGPTDLNPPPGLNFCQVITAEDMRRSVFENRSGCDIIIKAAAVSDYRPRDHAAQKIKKGPESLSLELVKNPDILTELGSTIEEFPAVLVGFAAETEDLVANAEKKLKSKNLDMIVANDVSSKDAGFETDTNRVKIIYSDGRVDDSPLMTKDKVADLVLDRAKAIREAGLEG</sequence>
<keyword evidence="3" id="KW-0460">Magnesium</keyword>
<dbReference type="GO" id="GO:0010181">
    <property type="term" value="F:FMN binding"/>
    <property type="evidence" value="ECO:0007669"/>
    <property type="project" value="UniProtKB-UniRule"/>
</dbReference>
<comment type="catalytic activity">
    <reaction evidence="3 4">
        <text>N-[(R)-4-phosphopantothenoyl]-L-cysteine + H(+) = (R)-4'-phosphopantetheine + CO2</text>
        <dbReference type="Rhea" id="RHEA:16793"/>
        <dbReference type="ChEBI" id="CHEBI:15378"/>
        <dbReference type="ChEBI" id="CHEBI:16526"/>
        <dbReference type="ChEBI" id="CHEBI:59458"/>
        <dbReference type="ChEBI" id="CHEBI:61723"/>
        <dbReference type="EC" id="4.1.1.36"/>
    </reaction>
</comment>
<feature type="binding site" evidence="3">
    <location>
        <position position="321"/>
    </location>
    <ligand>
        <name>CTP</name>
        <dbReference type="ChEBI" id="CHEBI:37563"/>
    </ligand>
</feature>
<dbReference type="InterPro" id="IPR005252">
    <property type="entry name" value="CoaBC"/>
</dbReference>
<evidence type="ECO:0000256" key="4">
    <source>
        <dbReference type="RuleBase" id="RU364078"/>
    </source>
</evidence>
<feature type="domain" description="DNA/pantothenate metabolism flavoprotein C-terminal" evidence="6">
    <location>
        <begin position="182"/>
        <end position="392"/>
    </location>
</feature>
<proteinExistence type="inferred from homology"/>
<keyword evidence="1 3" id="KW-0210">Decarboxylase</keyword>
<dbReference type="SUPFAM" id="SSF102645">
    <property type="entry name" value="CoaB-like"/>
    <property type="match status" value="1"/>
</dbReference>
<dbReference type="GO" id="GO:0004633">
    <property type="term" value="F:phosphopantothenoylcysteine decarboxylase activity"/>
    <property type="evidence" value="ECO:0007669"/>
    <property type="project" value="UniProtKB-UniRule"/>
</dbReference>
<evidence type="ECO:0000259" key="6">
    <source>
        <dbReference type="Pfam" id="PF04127"/>
    </source>
</evidence>
<comment type="caution">
    <text evidence="3">Lacks conserved residue(s) required for the propagation of feature annotation.</text>
</comment>
<feature type="binding site" evidence="3">
    <location>
        <begin position="301"/>
        <end position="304"/>
    </location>
    <ligand>
        <name>CTP</name>
        <dbReference type="ChEBI" id="CHEBI:37563"/>
    </ligand>
</feature>
<feature type="binding site" evidence="3">
    <location>
        <position position="339"/>
    </location>
    <ligand>
        <name>CTP</name>
        <dbReference type="ChEBI" id="CHEBI:37563"/>
    </ligand>
</feature>
<dbReference type="NCBIfam" id="TIGR00521">
    <property type="entry name" value="coaBC_dfp"/>
    <property type="match status" value="1"/>
</dbReference>
<dbReference type="PANTHER" id="PTHR14359">
    <property type="entry name" value="HOMO-OLIGOMERIC FLAVIN CONTAINING CYS DECARBOXYLASE FAMILY"/>
    <property type="match status" value="1"/>
</dbReference>
<dbReference type="EC" id="4.1.1.36" evidence="3"/>
<dbReference type="SUPFAM" id="SSF52507">
    <property type="entry name" value="Homo-oligomeric flavin-containing Cys decarboxylases, HFCD"/>
    <property type="match status" value="1"/>
</dbReference>
<comment type="catalytic activity">
    <reaction evidence="3 4">
        <text>(R)-4'-phosphopantothenate + L-cysteine + CTP = N-[(R)-4-phosphopantothenoyl]-L-cysteine + CMP + diphosphate + H(+)</text>
        <dbReference type="Rhea" id="RHEA:19397"/>
        <dbReference type="ChEBI" id="CHEBI:10986"/>
        <dbReference type="ChEBI" id="CHEBI:15378"/>
        <dbReference type="ChEBI" id="CHEBI:33019"/>
        <dbReference type="ChEBI" id="CHEBI:35235"/>
        <dbReference type="ChEBI" id="CHEBI:37563"/>
        <dbReference type="ChEBI" id="CHEBI:59458"/>
        <dbReference type="ChEBI" id="CHEBI:60377"/>
        <dbReference type="EC" id="6.3.2.5"/>
    </reaction>
</comment>
<dbReference type="AlphaFoldDB" id="A0A8J6MZB3"/>
<keyword evidence="3 4" id="KW-0436">Ligase</keyword>
<comment type="function">
    <text evidence="3">Catalyzes two sequential steps in the biosynthesis of coenzyme A. In the first step cysteine is conjugated to 4'-phosphopantothenate to form 4-phosphopantothenoylcysteine. In the second step the latter compound is decarboxylated to form 4'-phosphopantotheine.</text>
</comment>
<evidence type="ECO:0000313" key="7">
    <source>
        <dbReference type="EMBL" id="MBC8177454.1"/>
    </source>
</evidence>
<feature type="binding site" evidence="3">
    <location>
        <position position="335"/>
    </location>
    <ligand>
        <name>CTP</name>
        <dbReference type="ChEBI" id="CHEBI:37563"/>
    </ligand>
</feature>
<evidence type="ECO:0000256" key="3">
    <source>
        <dbReference type="HAMAP-Rule" id="MF_02225"/>
    </source>
</evidence>
<dbReference type="GO" id="GO:0071513">
    <property type="term" value="C:phosphopantothenoylcysteine decarboxylase complex"/>
    <property type="evidence" value="ECO:0007669"/>
    <property type="project" value="TreeGrafter"/>
</dbReference>
<gene>
    <name evidence="3 7" type="primary">coaBC</name>
    <name evidence="7" type="ORF">H8E19_08620</name>
</gene>
<evidence type="ECO:0000313" key="8">
    <source>
        <dbReference type="Proteomes" id="UP000650524"/>
    </source>
</evidence>
<protein>
    <recommendedName>
        <fullName evidence="3">Coenzyme A biosynthesis bifunctional protein CoaBC</fullName>
    </recommendedName>
    <alternativeName>
        <fullName evidence="3">DNA/pantothenate metabolism flavoprotein</fullName>
    </alternativeName>
    <alternativeName>
        <fullName evidence="3">Phosphopantothenoylcysteine synthetase/decarboxylase</fullName>
        <shortName evidence="3">PPCS-PPCDC</shortName>
    </alternativeName>
    <domain>
        <recommendedName>
            <fullName evidence="3">Phosphopantothenoylcysteine decarboxylase</fullName>
            <shortName evidence="3">PPC decarboxylase</shortName>
            <shortName evidence="3">PPC-DC</shortName>
            <ecNumber evidence="3">4.1.1.36</ecNumber>
        </recommendedName>
        <alternativeName>
            <fullName evidence="3">CoaC</fullName>
        </alternativeName>
    </domain>
    <domain>
        <recommendedName>
            <fullName evidence="3">Phosphopantothenate--cysteine ligase</fullName>
            <ecNumber evidence="3">6.3.2.5</ecNumber>
        </recommendedName>
        <alternativeName>
            <fullName evidence="3">CoaB</fullName>
        </alternativeName>
        <alternativeName>
            <fullName evidence="3">Phosphopantothenoylcysteine synthetase</fullName>
            <shortName evidence="3">PPC synthetase</shortName>
            <shortName evidence="3">PPC-S</shortName>
        </alternativeName>
    </domain>
</protein>
<dbReference type="InterPro" id="IPR036551">
    <property type="entry name" value="Flavin_trans-like"/>
</dbReference>
<feature type="binding site" evidence="3">
    <location>
        <position position="275"/>
    </location>
    <ligand>
        <name>CTP</name>
        <dbReference type="ChEBI" id="CHEBI:37563"/>
    </ligand>
</feature>
<keyword evidence="3 4" id="KW-0285">Flavoprotein</keyword>
<comment type="cofactor">
    <cofactor evidence="3">
        <name>Mg(2+)</name>
        <dbReference type="ChEBI" id="CHEBI:18420"/>
    </cofactor>
</comment>
<dbReference type="Gene3D" id="3.40.50.1950">
    <property type="entry name" value="Flavin prenyltransferase-like"/>
    <property type="match status" value="1"/>
</dbReference>
<comment type="similarity">
    <text evidence="3 4">In the C-terminal section; belongs to the PPC synthetase family.</text>
</comment>
<comment type="pathway">
    <text evidence="3 4">Cofactor biosynthesis; coenzyme A biosynthesis; CoA from (R)-pantothenate: step 3/5.</text>
</comment>
<keyword evidence="2 3" id="KW-0456">Lyase</keyword>
<dbReference type="GO" id="GO:0004632">
    <property type="term" value="F:phosphopantothenate--cysteine ligase activity"/>
    <property type="evidence" value="ECO:0007669"/>
    <property type="project" value="UniProtKB-UniRule"/>
</dbReference>
<dbReference type="EC" id="6.3.2.5" evidence="3"/>
<evidence type="ECO:0000259" key="5">
    <source>
        <dbReference type="Pfam" id="PF02441"/>
    </source>
</evidence>
<dbReference type="GO" id="GO:0015937">
    <property type="term" value="P:coenzyme A biosynthetic process"/>
    <property type="evidence" value="ECO:0007669"/>
    <property type="project" value="UniProtKB-UniRule"/>
</dbReference>
<accession>A0A8J6MZB3</accession>
<comment type="cofactor">
    <cofactor evidence="3">
        <name>FMN</name>
        <dbReference type="ChEBI" id="CHEBI:58210"/>
    </cofactor>
    <text evidence="3">Binds 1 FMN per subunit.</text>
</comment>
<comment type="function">
    <text evidence="4">Catalyzes two steps in the biosynthesis of coenzyme A. In the first step cysteine is conjugated to 4'-phosphopantothenate to form 4-phosphopantothenoylcysteine, in the latter compound is decarboxylated to form 4'-phosphopantotheine.</text>
</comment>
<dbReference type="InterPro" id="IPR035929">
    <property type="entry name" value="CoaB-like_sf"/>
</dbReference>
<dbReference type="InterPro" id="IPR007085">
    <property type="entry name" value="DNA/pantothenate-metab_flavo_C"/>
</dbReference>
<dbReference type="HAMAP" id="MF_02225">
    <property type="entry name" value="CoaBC"/>
    <property type="match status" value="1"/>
</dbReference>
<keyword evidence="3 4" id="KW-0288">FMN</keyword>
<feature type="domain" description="Flavoprotein" evidence="5">
    <location>
        <begin position="4"/>
        <end position="175"/>
    </location>
</feature>
<keyword evidence="3" id="KW-0511">Multifunctional enzyme</keyword>
<dbReference type="UniPathway" id="UPA00241">
    <property type="reaction ID" value="UER00353"/>
</dbReference>
<dbReference type="Proteomes" id="UP000650524">
    <property type="component" value="Unassembled WGS sequence"/>
</dbReference>
<comment type="similarity">
    <text evidence="3 4">In the N-terminal section; belongs to the HFCD (homo-oligomeric flavin containing Cys decarboxylase) superfamily.</text>
</comment>
<feature type="region of interest" description="Phosphopantothenoylcysteine decarboxylase" evidence="3">
    <location>
        <begin position="1"/>
        <end position="186"/>
    </location>
</feature>
<dbReference type="Pfam" id="PF02441">
    <property type="entry name" value="Flavoprotein"/>
    <property type="match status" value="1"/>
</dbReference>
<dbReference type="EMBL" id="JACNJD010000210">
    <property type="protein sequence ID" value="MBC8177454.1"/>
    <property type="molecule type" value="Genomic_DNA"/>
</dbReference>
<dbReference type="Pfam" id="PF04127">
    <property type="entry name" value="DFP"/>
    <property type="match status" value="1"/>
</dbReference>
<feature type="binding site" evidence="3">
    <location>
        <position position="285"/>
    </location>
    <ligand>
        <name>CTP</name>
        <dbReference type="ChEBI" id="CHEBI:37563"/>
    </ligand>
</feature>
<comment type="pathway">
    <text evidence="3 4">Cofactor biosynthesis; coenzyme A biosynthesis; CoA from (R)-pantothenate: step 2/5.</text>
</comment>
<comment type="caution">
    <text evidence="7">The sequence shown here is derived from an EMBL/GenBank/DDBJ whole genome shotgun (WGS) entry which is preliminary data.</text>
</comment>
<keyword evidence="3" id="KW-0479">Metal-binding</keyword>
<evidence type="ECO:0000256" key="1">
    <source>
        <dbReference type="ARBA" id="ARBA00022793"/>
    </source>
</evidence>
<evidence type="ECO:0000256" key="2">
    <source>
        <dbReference type="ARBA" id="ARBA00023239"/>
    </source>
</evidence>
<reference evidence="7 8" key="1">
    <citation type="submission" date="2020-08" db="EMBL/GenBank/DDBJ databases">
        <title>Bridging the membrane lipid divide: bacteria of the FCB group superphylum have the potential to synthesize archaeal ether lipids.</title>
        <authorList>
            <person name="Villanueva L."/>
            <person name="Von Meijenfeldt F.A.B."/>
            <person name="Westbye A.B."/>
            <person name="Yadav S."/>
            <person name="Hopmans E.C."/>
            <person name="Dutilh B.E."/>
            <person name="Sinninghe Damste J.S."/>
        </authorList>
    </citation>
    <scope>NUCLEOTIDE SEQUENCE [LARGE SCALE GENOMIC DNA]</scope>
    <source>
        <strain evidence="7">NIOZ-UU27</strain>
    </source>
</reference>
<feature type="region of interest" description="Phosphopantothenate--cysteine ligase" evidence="3">
    <location>
        <begin position="187"/>
        <end position="401"/>
    </location>
</feature>
<feature type="active site" description="Proton donor" evidence="3">
    <location>
        <position position="155"/>
    </location>
</feature>
<dbReference type="InterPro" id="IPR003382">
    <property type="entry name" value="Flavoprotein"/>
</dbReference>
<name>A0A8J6MZB3_9DELT</name>
<dbReference type="Gene3D" id="3.40.50.10300">
    <property type="entry name" value="CoaB-like"/>
    <property type="match status" value="1"/>
</dbReference>
<dbReference type="PANTHER" id="PTHR14359:SF6">
    <property type="entry name" value="PHOSPHOPANTOTHENOYLCYSTEINE DECARBOXYLASE"/>
    <property type="match status" value="1"/>
</dbReference>
<dbReference type="GO" id="GO:0015941">
    <property type="term" value="P:pantothenate catabolic process"/>
    <property type="evidence" value="ECO:0007669"/>
    <property type="project" value="InterPro"/>
</dbReference>
<organism evidence="7 8">
    <name type="scientific">Candidatus Desulfacyla euxinica</name>
    <dbReference type="NCBI Taxonomy" id="2841693"/>
    <lineage>
        <taxon>Bacteria</taxon>
        <taxon>Deltaproteobacteria</taxon>
        <taxon>Candidatus Desulfacyla</taxon>
    </lineage>
</organism>